<name>M1XP68_NATM8</name>
<dbReference type="InterPro" id="IPR021799">
    <property type="entry name" value="PIN-like_prokaryotic"/>
</dbReference>
<dbReference type="HOGENOM" id="CLU_115769_0_1_2"/>
<dbReference type="GeneID" id="14650794"/>
<dbReference type="KEGG" id="nmo:Nmlp_1615"/>
<accession>M1XP68</accession>
<protein>
    <submittedName>
        <fullName evidence="1">DUF3368 domain protein</fullName>
    </submittedName>
</protein>
<dbReference type="PANTHER" id="PTHR39550:SF1">
    <property type="entry name" value="SLL0658 PROTEIN"/>
    <property type="match status" value="1"/>
</dbReference>
<gene>
    <name evidence="1" type="ordered locus">Nmlp_1615</name>
</gene>
<dbReference type="eggNOG" id="arCOG00717">
    <property type="taxonomic scope" value="Archaea"/>
</dbReference>
<dbReference type="EMBL" id="HF582854">
    <property type="protein sequence ID" value="CCQ35814.1"/>
    <property type="molecule type" value="Genomic_DNA"/>
</dbReference>
<sequence length="172" mass="19305">MWVFDATPLIYLAKAERLALLNDLEERRLIPELVYKEVVSTGIEEGYPDARRIERLVDDEVFDTVSVSETDIYKRLRTNDRLSRADASVLSCAKRRNGTAVMDETYSRDVASTEGIDTRGTAYLVLLLMKRGALDPEAARETIDAMLNAGWYCAPDVYAGVLRKLDSFDGSS</sequence>
<proteinExistence type="predicted"/>
<organism evidence="1 2">
    <name type="scientific">Natronomonas moolapensis (strain DSM 18674 / CECT 7526 / JCM 14361 / 8.8.11)</name>
    <dbReference type="NCBI Taxonomy" id="268739"/>
    <lineage>
        <taxon>Archaea</taxon>
        <taxon>Methanobacteriati</taxon>
        <taxon>Methanobacteriota</taxon>
        <taxon>Stenosarchaea group</taxon>
        <taxon>Halobacteria</taxon>
        <taxon>Halobacteriales</taxon>
        <taxon>Natronomonadaceae</taxon>
        <taxon>Natronomonas</taxon>
    </lineage>
</organism>
<evidence type="ECO:0000313" key="2">
    <source>
        <dbReference type="Proteomes" id="UP000011867"/>
    </source>
</evidence>
<dbReference type="OrthoDB" id="323844at2157"/>
<dbReference type="STRING" id="268739.Nmlp_1615"/>
<dbReference type="Proteomes" id="UP000011867">
    <property type="component" value="Chromosome"/>
</dbReference>
<dbReference type="Pfam" id="PF11848">
    <property type="entry name" value="DUF3368"/>
    <property type="match status" value="1"/>
</dbReference>
<dbReference type="CDD" id="cd09854">
    <property type="entry name" value="PIN_VapC-like"/>
    <property type="match status" value="1"/>
</dbReference>
<dbReference type="PANTHER" id="PTHR39550">
    <property type="entry name" value="SLL0658 PROTEIN"/>
    <property type="match status" value="1"/>
</dbReference>
<reference evidence="1 2" key="1">
    <citation type="journal article" date="2013" name="Genome Announc.">
        <title>Genome of the haloarchaeon Natronomonas moolapensis, a neutrophilic member of a previously haloalkaliphilic genus.</title>
        <authorList>
            <person name="Dyall-Smith M.L."/>
            <person name="Pfeiffer F."/>
            <person name="Oberwinkler T."/>
            <person name="Klee K."/>
            <person name="Rampp M."/>
            <person name="Palm P."/>
            <person name="Gross K."/>
            <person name="Schuster S.C."/>
            <person name="Oesterhelt D."/>
        </authorList>
    </citation>
    <scope>NUCLEOTIDE SEQUENCE [LARGE SCALE GENOMIC DNA]</scope>
    <source>
        <strain evidence="2">DSM 18674 / JCM 14361 / 8.8.11</strain>
    </source>
</reference>
<keyword evidence="2" id="KW-1185">Reference proteome</keyword>
<evidence type="ECO:0000313" key="1">
    <source>
        <dbReference type="EMBL" id="CCQ35814.1"/>
    </source>
</evidence>
<dbReference type="AlphaFoldDB" id="M1XP68"/>
<dbReference type="RefSeq" id="WP_015408656.1">
    <property type="nucleotide sequence ID" value="NC_020388.1"/>
</dbReference>